<keyword evidence="3 5" id="KW-0067">ATP-binding</keyword>
<evidence type="ECO:0000256" key="5">
    <source>
        <dbReference type="PROSITE-ProRule" id="PRU00283"/>
    </source>
</evidence>
<sequence>MSRLSMTTAVRVRPPFQTVENNCCFDSYPMSNVLRCGPTLLATVSDLVFGCQVNQDEFFYSTVKHKLDLFIKGENISVIAFGDHYSGKSFTLFGPGLHCIDSEAHFGMLPRAATYLFSNLEPPNMFFPDNNNISSLIKLEMSIFEVFDKGLRDLLDTKNNRFMLVPGEKGDLTVCGATTVRCECPRDVINLLQVAMANRQVSENLTHPTSVIVKLELHHPVYRDGETKIRVSQAIFTDLACGEHPPSMWNVSDGVIMGLDYYVLSVLTKTHGGASHNDDIHILYMREYLIFLLLQDSFNGRLNTLAICCISPCARFAEKTWQYLSLIRHITYLRLPKLDLNKPNINHSIDENRQQQQSTLISEAESLLSRLSMSKSFSEDEREQFSNWLHLKQEYEEESVNGQAQSHGQPLECIEEVTESEEEVPSSNEKMSESNVMATPYCESDQDECENKVSQISDSDFYDKLDNVCFQFSDFVENFLEDFHVMPVFTPAKECKRVCSAARRGGLSSMPPMNEAQLENEAKSAQPLRDFMSANPTNVQLTKSSPKENYNKCQPLVEDPKIQAEKTPINEKNIEKWLENEETRVRKVRETWVRWRKEANDVKDTTISQEIKVLRAEKSKDMFQAVEGLTYFLDLIEDIMDLDIVTSEPNELLVPFCHRVRQHRKARHQFSRLKSQLDSKVKDKTSTEVELRDHLMCDEIIESFDMCIEHINNVLIKKKIPTSNFSSNTKVGKLVVDELTKLSISEMRHLIFRLFTKVIDLRESGKTLEGLITELDRKLDLNELKISALCQALQEMREQQTTSKAMMLQPSTNHPVPPTHLALQEGAAGGGPVTIPQQNLHKLQAKPVPPTKVTYTPRKLIIEKKTSKH</sequence>
<dbReference type="AlphaFoldDB" id="A0A1B6IGL0"/>
<name>A0A1B6IGL0_9HEMI</name>
<dbReference type="SUPFAM" id="SSF52540">
    <property type="entry name" value="P-loop containing nucleoside triphosphate hydrolases"/>
    <property type="match status" value="1"/>
</dbReference>
<gene>
    <name evidence="7" type="ORF">g.29741</name>
</gene>
<dbReference type="InterPro" id="IPR027640">
    <property type="entry name" value="Kinesin-like_fam"/>
</dbReference>
<dbReference type="PANTHER" id="PTHR24115">
    <property type="entry name" value="KINESIN-RELATED"/>
    <property type="match status" value="1"/>
</dbReference>
<keyword evidence="4" id="KW-0963">Cytoplasm</keyword>
<dbReference type="SMART" id="SM00129">
    <property type="entry name" value="KISc"/>
    <property type="match status" value="1"/>
</dbReference>
<dbReference type="GO" id="GO:0007018">
    <property type="term" value="P:microtubule-based movement"/>
    <property type="evidence" value="ECO:0007669"/>
    <property type="project" value="InterPro"/>
</dbReference>
<comment type="subcellular location">
    <subcellularLocation>
        <location evidence="1">Cytoplasm</location>
        <location evidence="1">Cytoskeleton</location>
    </subcellularLocation>
</comment>
<comment type="similarity">
    <text evidence="5">Belongs to the TRAFAC class myosin-kinesin ATPase superfamily. Kinesin family.</text>
</comment>
<protein>
    <recommendedName>
        <fullName evidence="6">Kinesin motor domain-containing protein</fullName>
    </recommendedName>
</protein>
<accession>A0A1B6IGL0</accession>
<feature type="binding site" evidence="5">
    <location>
        <begin position="82"/>
        <end position="89"/>
    </location>
    <ligand>
        <name>ATP</name>
        <dbReference type="ChEBI" id="CHEBI:30616"/>
    </ligand>
</feature>
<organism evidence="7">
    <name type="scientific">Homalodisca liturata</name>
    <dbReference type="NCBI Taxonomy" id="320908"/>
    <lineage>
        <taxon>Eukaryota</taxon>
        <taxon>Metazoa</taxon>
        <taxon>Ecdysozoa</taxon>
        <taxon>Arthropoda</taxon>
        <taxon>Hexapoda</taxon>
        <taxon>Insecta</taxon>
        <taxon>Pterygota</taxon>
        <taxon>Neoptera</taxon>
        <taxon>Paraneoptera</taxon>
        <taxon>Hemiptera</taxon>
        <taxon>Auchenorrhyncha</taxon>
        <taxon>Membracoidea</taxon>
        <taxon>Cicadellidae</taxon>
        <taxon>Cicadellinae</taxon>
        <taxon>Proconiini</taxon>
        <taxon>Homalodisca</taxon>
    </lineage>
</organism>
<reference evidence="7" key="1">
    <citation type="submission" date="2015-11" db="EMBL/GenBank/DDBJ databases">
        <title>De novo transcriptome assembly of four potential Pierce s Disease insect vectors from Arizona vineyards.</title>
        <authorList>
            <person name="Tassone E.E."/>
        </authorList>
    </citation>
    <scope>NUCLEOTIDE SEQUENCE</scope>
</reference>
<proteinExistence type="inferred from homology"/>
<dbReference type="PROSITE" id="PS50067">
    <property type="entry name" value="KINESIN_MOTOR_2"/>
    <property type="match status" value="1"/>
</dbReference>
<evidence type="ECO:0000256" key="2">
    <source>
        <dbReference type="ARBA" id="ARBA00022741"/>
    </source>
</evidence>
<dbReference type="Pfam" id="PF00225">
    <property type="entry name" value="Kinesin"/>
    <property type="match status" value="1"/>
</dbReference>
<evidence type="ECO:0000259" key="6">
    <source>
        <dbReference type="PROSITE" id="PS50067"/>
    </source>
</evidence>
<dbReference type="GO" id="GO:0005874">
    <property type="term" value="C:microtubule"/>
    <property type="evidence" value="ECO:0007669"/>
    <property type="project" value="TreeGrafter"/>
</dbReference>
<dbReference type="GO" id="GO:0003777">
    <property type="term" value="F:microtubule motor activity"/>
    <property type="evidence" value="ECO:0007669"/>
    <property type="project" value="InterPro"/>
</dbReference>
<feature type="domain" description="Kinesin motor" evidence="6">
    <location>
        <begin position="5"/>
        <end position="240"/>
    </location>
</feature>
<dbReference type="EMBL" id="GECU01021659">
    <property type="protein sequence ID" value="JAS86047.1"/>
    <property type="molecule type" value="Transcribed_RNA"/>
</dbReference>
<dbReference type="GO" id="GO:0005524">
    <property type="term" value="F:ATP binding"/>
    <property type="evidence" value="ECO:0007669"/>
    <property type="project" value="UniProtKB-UniRule"/>
</dbReference>
<dbReference type="InterPro" id="IPR027417">
    <property type="entry name" value="P-loop_NTPase"/>
</dbReference>
<keyword evidence="2 5" id="KW-0547">Nucleotide-binding</keyword>
<dbReference type="Gene3D" id="3.40.850.10">
    <property type="entry name" value="Kinesin motor domain"/>
    <property type="match status" value="1"/>
</dbReference>
<dbReference type="GO" id="GO:0016887">
    <property type="term" value="F:ATP hydrolysis activity"/>
    <property type="evidence" value="ECO:0007669"/>
    <property type="project" value="TreeGrafter"/>
</dbReference>
<dbReference type="GO" id="GO:0008017">
    <property type="term" value="F:microtubule binding"/>
    <property type="evidence" value="ECO:0007669"/>
    <property type="project" value="InterPro"/>
</dbReference>
<dbReference type="InterPro" id="IPR001752">
    <property type="entry name" value="Kinesin_motor_dom"/>
</dbReference>
<dbReference type="GO" id="GO:0005871">
    <property type="term" value="C:kinesin complex"/>
    <property type="evidence" value="ECO:0007669"/>
    <property type="project" value="TreeGrafter"/>
</dbReference>
<evidence type="ECO:0000256" key="3">
    <source>
        <dbReference type="ARBA" id="ARBA00022840"/>
    </source>
</evidence>
<evidence type="ECO:0000256" key="4">
    <source>
        <dbReference type="ARBA" id="ARBA00023212"/>
    </source>
</evidence>
<keyword evidence="4" id="KW-0206">Cytoskeleton</keyword>
<evidence type="ECO:0000313" key="7">
    <source>
        <dbReference type="EMBL" id="JAS86047.1"/>
    </source>
</evidence>
<evidence type="ECO:0000256" key="1">
    <source>
        <dbReference type="ARBA" id="ARBA00004245"/>
    </source>
</evidence>
<keyword evidence="5" id="KW-0505">Motor protein</keyword>
<dbReference type="InterPro" id="IPR036961">
    <property type="entry name" value="Kinesin_motor_dom_sf"/>
</dbReference>